<dbReference type="EMBL" id="BMNZ01000008">
    <property type="protein sequence ID" value="GGN07050.1"/>
    <property type="molecule type" value="Genomic_DNA"/>
</dbReference>
<dbReference type="PROSITE" id="PS50949">
    <property type="entry name" value="HTH_GNTR"/>
    <property type="match status" value="1"/>
</dbReference>
<evidence type="ECO:0000256" key="2">
    <source>
        <dbReference type="ARBA" id="ARBA00023125"/>
    </source>
</evidence>
<sequence>MLWQVDPTSNTPLHVQVAACVRREMASGRLARGDRLPSAKEVAAVLDVNLHTVLRAYQSLRDEGLIDLRRGRGAVVTATDPGGDARLRTLVTEIVAEARLLGATPTDLTRLIESEFQR</sequence>
<name>A0ABQ2IG09_9MICO</name>
<dbReference type="InterPro" id="IPR036390">
    <property type="entry name" value="WH_DNA-bd_sf"/>
</dbReference>
<gene>
    <name evidence="5" type="primary">ytrA</name>
    <name evidence="5" type="ORF">GCM10009721_38430</name>
</gene>
<dbReference type="InterPro" id="IPR000524">
    <property type="entry name" value="Tscrpt_reg_HTH_GntR"/>
</dbReference>
<dbReference type="InterPro" id="IPR036388">
    <property type="entry name" value="WH-like_DNA-bd_sf"/>
</dbReference>
<dbReference type="Gene3D" id="1.10.10.10">
    <property type="entry name" value="Winged helix-like DNA-binding domain superfamily/Winged helix DNA-binding domain"/>
    <property type="match status" value="1"/>
</dbReference>
<dbReference type="SUPFAM" id="SSF46785">
    <property type="entry name" value="Winged helix' DNA-binding domain"/>
    <property type="match status" value="1"/>
</dbReference>
<dbReference type="PANTHER" id="PTHR38445">
    <property type="entry name" value="HTH-TYPE TRANSCRIPTIONAL REPRESSOR YTRA"/>
    <property type="match status" value="1"/>
</dbReference>
<dbReference type="RefSeq" id="WP_030202318.1">
    <property type="nucleotide sequence ID" value="NZ_BMNZ01000008.1"/>
</dbReference>
<keyword evidence="3" id="KW-0804">Transcription</keyword>
<dbReference type="SMART" id="SM00345">
    <property type="entry name" value="HTH_GNTR"/>
    <property type="match status" value="1"/>
</dbReference>
<evidence type="ECO:0000256" key="1">
    <source>
        <dbReference type="ARBA" id="ARBA00023015"/>
    </source>
</evidence>
<keyword evidence="6" id="KW-1185">Reference proteome</keyword>
<organism evidence="5 6">
    <name type="scientific">Terrabacter tumescens</name>
    <dbReference type="NCBI Taxonomy" id="60443"/>
    <lineage>
        <taxon>Bacteria</taxon>
        <taxon>Bacillati</taxon>
        <taxon>Actinomycetota</taxon>
        <taxon>Actinomycetes</taxon>
        <taxon>Micrococcales</taxon>
        <taxon>Intrasporangiaceae</taxon>
        <taxon>Terrabacter</taxon>
    </lineage>
</organism>
<keyword evidence="2" id="KW-0238">DNA-binding</keyword>
<dbReference type="PANTHER" id="PTHR38445:SF7">
    <property type="entry name" value="GNTR-FAMILY TRANSCRIPTIONAL REGULATOR"/>
    <property type="match status" value="1"/>
</dbReference>
<reference evidence="6" key="1">
    <citation type="journal article" date="2019" name="Int. J. Syst. Evol. Microbiol.">
        <title>The Global Catalogue of Microorganisms (GCM) 10K type strain sequencing project: providing services to taxonomists for standard genome sequencing and annotation.</title>
        <authorList>
            <consortium name="The Broad Institute Genomics Platform"/>
            <consortium name="The Broad Institute Genome Sequencing Center for Infectious Disease"/>
            <person name="Wu L."/>
            <person name="Ma J."/>
        </authorList>
    </citation>
    <scope>NUCLEOTIDE SEQUENCE [LARGE SCALE GENOMIC DNA]</scope>
    <source>
        <strain evidence="6">JCM 1365</strain>
    </source>
</reference>
<evidence type="ECO:0000313" key="6">
    <source>
        <dbReference type="Proteomes" id="UP000623461"/>
    </source>
</evidence>
<accession>A0ABQ2IG09</accession>
<keyword evidence="1" id="KW-0805">Transcription regulation</keyword>
<dbReference type="CDD" id="cd07377">
    <property type="entry name" value="WHTH_GntR"/>
    <property type="match status" value="1"/>
</dbReference>
<dbReference type="Proteomes" id="UP000623461">
    <property type="component" value="Unassembled WGS sequence"/>
</dbReference>
<evidence type="ECO:0000313" key="5">
    <source>
        <dbReference type="EMBL" id="GGN07050.1"/>
    </source>
</evidence>
<comment type="caution">
    <text evidence="5">The sequence shown here is derived from an EMBL/GenBank/DDBJ whole genome shotgun (WGS) entry which is preliminary data.</text>
</comment>
<feature type="domain" description="HTH gntR-type" evidence="4">
    <location>
        <begin position="11"/>
        <end position="79"/>
    </location>
</feature>
<dbReference type="Pfam" id="PF00392">
    <property type="entry name" value="GntR"/>
    <property type="match status" value="1"/>
</dbReference>
<proteinExistence type="predicted"/>
<evidence type="ECO:0000256" key="3">
    <source>
        <dbReference type="ARBA" id="ARBA00023163"/>
    </source>
</evidence>
<evidence type="ECO:0000259" key="4">
    <source>
        <dbReference type="PROSITE" id="PS50949"/>
    </source>
</evidence>
<protein>
    <submittedName>
        <fullName evidence="5">GntR family transcriptional regulator</fullName>
    </submittedName>
</protein>